<keyword evidence="10" id="KW-0472">Membrane</keyword>
<feature type="transmembrane region" description="Helical" evidence="10">
    <location>
        <begin position="563"/>
        <end position="589"/>
    </location>
</feature>
<dbReference type="GO" id="GO:0004386">
    <property type="term" value="F:helicase activity"/>
    <property type="evidence" value="ECO:0007669"/>
    <property type="project" value="UniProtKB-KW"/>
</dbReference>
<dbReference type="SMART" id="SM00490">
    <property type="entry name" value="HELICc"/>
    <property type="match status" value="1"/>
</dbReference>
<dbReference type="EC" id="3.6.4.13" evidence="1"/>
<keyword evidence="5" id="KW-0067">ATP-binding</keyword>
<dbReference type="SMART" id="SM00487">
    <property type="entry name" value="DEXDc"/>
    <property type="match status" value="1"/>
</dbReference>
<dbReference type="InterPro" id="IPR011545">
    <property type="entry name" value="DEAD/DEAH_box_helicase_dom"/>
</dbReference>
<evidence type="ECO:0000256" key="3">
    <source>
        <dbReference type="ARBA" id="ARBA00022801"/>
    </source>
</evidence>
<dbReference type="PANTHER" id="PTHR47959:SF21">
    <property type="entry name" value="DEAD-BOX HELICASE 56"/>
    <property type="match status" value="1"/>
</dbReference>
<dbReference type="InterPro" id="IPR027417">
    <property type="entry name" value="P-loop_NTPase"/>
</dbReference>
<dbReference type="PANTHER" id="PTHR47959">
    <property type="entry name" value="ATP-DEPENDENT RNA HELICASE RHLE-RELATED"/>
    <property type="match status" value="1"/>
</dbReference>
<keyword evidence="10" id="KW-1133">Transmembrane helix</keyword>
<evidence type="ECO:0000256" key="6">
    <source>
        <dbReference type="ARBA" id="ARBA00022884"/>
    </source>
</evidence>
<dbReference type="Gene3D" id="3.40.50.300">
    <property type="entry name" value="P-loop containing nucleotide triphosphate hydrolases"/>
    <property type="match status" value="2"/>
</dbReference>
<dbReference type="CDD" id="cd18787">
    <property type="entry name" value="SF2_C_DEAD"/>
    <property type="match status" value="1"/>
</dbReference>
<gene>
    <name evidence="13" type="ORF">IE077_001895</name>
</gene>
<keyword evidence="4 13" id="KW-0347">Helicase</keyword>
<keyword evidence="2" id="KW-0547">Nucleotide-binding</keyword>
<evidence type="ECO:0000256" key="4">
    <source>
        <dbReference type="ARBA" id="ARBA00022806"/>
    </source>
</evidence>
<comment type="caution">
    <text evidence="13">The sequence shown here is derived from an EMBL/GenBank/DDBJ whole genome shotgun (WGS) entry which is preliminary data.</text>
</comment>
<evidence type="ECO:0000256" key="1">
    <source>
        <dbReference type="ARBA" id="ARBA00012552"/>
    </source>
</evidence>
<evidence type="ECO:0000259" key="11">
    <source>
        <dbReference type="PROSITE" id="PS51192"/>
    </source>
</evidence>
<keyword evidence="14" id="KW-1185">Reference proteome</keyword>
<feature type="domain" description="Helicase ATP-binding" evidence="11">
    <location>
        <begin position="59"/>
        <end position="244"/>
    </location>
</feature>
<evidence type="ECO:0000313" key="14">
    <source>
        <dbReference type="Proteomes" id="UP000823046"/>
    </source>
</evidence>
<dbReference type="InterPro" id="IPR050079">
    <property type="entry name" value="DEAD_box_RNA_helicase"/>
</dbReference>
<dbReference type="Proteomes" id="UP000823046">
    <property type="component" value="Unassembled WGS sequence"/>
</dbReference>
<dbReference type="PROSITE" id="PS51194">
    <property type="entry name" value="HELICASE_CTER"/>
    <property type="match status" value="1"/>
</dbReference>
<keyword evidence="6" id="KW-0694">RNA-binding</keyword>
<dbReference type="SUPFAM" id="SSF52540">
    <property type="entry name" value="P-loop containing nucleoside triphosphate hydrolases"/>
    <property type="match status" value="2"/>
</dbReference>
<comment type="similarity">
    <text evidence="7">Belongs to the DEAD box helicase family. DDX56/DBP9 subfamily.</text>
</comment>
<proteinExistence type="inferred from homology"/>
<comment type="catalytic activity">
    <reaction evidence="8">
        <text>ATP + H2O = ADP + phosphate + H(+)</text>
        <dbReference type="Rhea" id="RHEA:13065"/>
        <dbReference type="ChEBI" id="CHEBI:15377"/>
        <dbReference type="ChEBI" id="CHEBI:15378"/>
        <dbReference type="ChEBI" id="CHEBI:30616"/>
        <dbReference type="ChEBI" id="CHEBI:43474"/>
        <dbReference type="ChEBI" id="CHEBI:456216"/>
        <dbReference type="EC" id="3.6.4.13"/>
    </reaction>
</comment>
<dbReference type="PROSITE" id="PS51192">
    <property type="entry name" value="HELICASE_ATP_BIND_1"/>
    <property type="match status" value="1"/>
</dbReference>
<name>A0ABQ7JFY6_9APIC</name>
<accession>A0ABQ7JFY6</accession>
<evidence type="ECO:0000313" key="13">
    <source>
        <dbReference type="EMBL" id="KAF8822938.1"/>
    </source>
</evidence>
<feature type="compositionally biased region" description="Basic residues" evidence="9">
    <location>
        <begin position="724"/>
        <end position="734"/>
    </location>
</feature>
<feature type="region of interest" description="Disordered" evidence="9">
    <location>
        <begin position="715"/>
        <end position="734"/>
    </location>
</feature>
<evidence type="ECO:0000256" key="10">
    <source>
        <dbReference type="SAM" id="Phobius"/>
    </source>
</evidence>
<dbReference type="Pfam" id="PF00271">
    <property type="entry name" value="Helicase_C"/>
    <property type="match status" value="1"/>
</dbReference>
<evidence type="ECO:0000256" key="9">
    <source>
        <dbReference type="SAM" id="MobiDB-lite"/>
    </source>
</evidence>
<protein>
    <recommendedName>
        <fullName evidence="1">RNA helicase</fullName>
        <ecNumber evidence="1">3.6.4.13</ecNumber>
    </recommendedName>
</protein>
<dbReference type="EMBL" id="JADAQX010000013">
    <property type="protein sequence ID" value="KAF8822938.1"/>
    <property type="molecule type" value="Genomic_DNA"/>
</dbReference>
<dbReference type="InterPro" id="IPR001650">
    <property type="entry name" value="Helicase_C-like"/>
</dbReference>
<organism evidence="13 14">
    <name type="scientific">Cardiosporidium cionae</name>
    <dbReference type="NCBI Taxonomy" id="476202"/>
    <lineage>
        <taxon>Eukaryota</taxon>
        <taxon>Sar</taxon>
        <taxon>Alveolata</taxon>
        <taxon>Apicomplexa</taxon>
        <taxon>Aconoidasida</taxon>
        <taxon>Nephromycida</taxon>
        <taxon>Cardiosporidium</taxon>
    </lineage>
</organism>
<feature type="domain" description="Helicase C-terminal" evidence="12">
    <location>
        <begin position="256"/>
        <end position="468"/>
    </location>
</feature>
<dbReference type="InterPro" id="IPR014001">
    <property type="entry name" value="Helicase_ATP-bd"/>
</dbReference>
<keyword evidence="10" id="KW-0812">Transmembrane</keyword>
<evidence type="ECO:0000259" key="12">
    <source>
        <dbReference type="PROSITE" id="PS51194"/>
    </source>
</evidence>
<dbReference type="Pfam" id="PF00270">
    <property type="entry name" value="DEAD"/>
    <property type="match status" value="1"/>
</dbReference>
<evidence type="ECO:0000256" key="7">
    <source>
        <dbReference type="ARBA" id="ARBA00038041"/>
    </source>
</evidence>
<feature type="transmembrane region" description="Helical" evidence="10">
    <location>
        <begin position="595"/>
        <end position="618"/>
    </location>
</feature>
<evidence type="ECO:0000256" key="5">
    <source>
        <dbReference type="ARBA" id="ARBA00022840"/>
    </source>
</evidence>
<reference evidence="13 14" key="1">
    <citation type="journal article" date="2020" name="bioRxiv">
        <title>Metabolic contributions of an alphaproteobacterial endosymbiont in the apicomplexan Cardiosporidium cionae.</title>
        <authorList>
            <person name="Hunter E.S."/>
            <person name="Paight C.J."/>
            <person name="Lane C.E."/>
        </authorList>
    </citation>
    <scope>NUCLEOTIDE SEQUENCE [LARGE SCALE GENOMIC DNA]</scope>
    <source>
        <strain evidence="13">ESH_2018</strain>
    </source>
</reference>
<evidence type="ECO:0000256" key="8">
    <source>
        <dbReference type="ARBA" id="ARBA00047984"/>
    </source>
</evidence>
<sequence>MDRTAGIPNGEVSGDICPPQKLRQTFVNFGNLHFDRRITKAIASHFKFTHPTTIQSKMIPMALEGKDMLVRARTGSGKTIGYAIPVIHKLLSSSEIDGRLGSLRAVILVPTKELCEQVYEVFHHLLRFCNDSLSVGRTSELKKTLSTHNLPTIIVCTPTTLLSLLEDVNKHSSKRLDLRAACEVVVVDEADLIFSYGFQRDMQKVCHFLPTSSSQNYQAILCSATLSPDVEQLKSILLHKPGILSLEEEEEETGGILKEFYFQCPEEDKWLFVYASIKLEILPMKCLIFTSTIDRAHSLSIFLGRFSIPSTVLCPTLPFISRQTILQSFNQSVFEILIVTEETTEWDEQTTSLVCGKESTLSDAKRQSASHGQKKPLFDAEKEYVAAHRGLDLQGVGCVLNFDIPLTKKSYIHRIGRTARGGASGTALSLISMNSEREKIVLSALLAEKTARISSEPRCITPFEFDLNGVEKFRYRVMDVLQGITKKRIASSRLQLLQKEILHSKQLKLHFKENPSDAFALKKAMRNQRFKQSIQDQLCVLPSYLETSTVAVKTMNASIVMPLALLLQYSFFVLCCFKGFSFLLFWFSFACGLDAHFWIYTLVIVSMKMAALYGAFFAKTAVQLAVLQEADDAATEKGVTLHAQPYCTLSSKRRMASSNPLQTFEATSQKKQAVQFSCYNQLKKEPLSYSLTAPDELPVLAGRKLWKLRHKKKLKKPGLPGNFLKKKSNSFARK</sequence>
<keyword evidence="3" id="KW-0378">Hydrolase</keyword>
<evidence type="ECO:0000256" key="2">
    <source>
        <dbReference type="ARBA" id="ARBA00022741"/>
    </source>
</evidence>